<dbReference type="Gene3D" id="1.10.260.40">
    <property type="entry name" value="lambda repressor-like DNA-binding domains"/>
    <property type="match status" value="1"/>
</dbReference>
<sequence>MNSGDHPAHLTPSVIRWARKTEWITVGRAARALGVMPETLRSWERGESTMRISCAREMARLYRRPLAALMLPSPPRGFWHWAPFRWWRRKFFRRLVPICKNIVEEWDDE</sequence>
<protein>
    <recommendedName>
        <fullName evidence="2">HTH cro/C1-type domain-containing protein</fullName>
    </recommendedName>
</protein>
<comment type="caution">
    <text evidence="1">The sequence shown here is derived from an EMBL/GenBank/DDBJ whole genome shotgun (WGS) entry which is preliminary data.</text>
</comment>
<proteinExistence type="predicted"/>
<organism evidence="1">
    <name type="scientific">marine sediment metagenome</name>
    <dbReference type="NCBI Taxonomy" id="412755"/>
    <lineage>
        <taxon>unclassified sequences</taxon>
        <taxon>metagenomes</taxon>
        <taxon>ecological metagenomes</taxon>
    </lineage>
</organism>
<dbReference type="InterPro" id="IPR010982">
    <property type="entry name" value="Lambda_DNA-bd_dom_sf"/>
</dbReference>
<reference evidence="1" key="1">
    <citation type="journal article" date="2015" name="Nature">
        <title>Complex archaea that bridge the gap between prokaryotes and eukaryotes.</title>
        <authorList>
            <person name="Spang A."/>
            <person name="Saw J.H."/>
            <person name="Jorgensen S.L."/>
            <person name="Zaremba-Niedzwiedzka K."/>
            <person name="Martijn J."/>
            <person name="Lind A.E."/>
            <person name="van Eijk R."/>
            <person name="Schleper C."/>
            <person name="Guy L."/>
            <person name="Ettema T.J."/>
        </authorList>
    </citation>
    <scope>NUCLEOTIDE SEQUENCE</scope>
</reference>
<dbReference type="SUPFAM" id="SSF47413">
    <property type="entry name" value="lambda repressor-like DNA-binding domains"/>
    <property type="match status" value="1"/>
</dbReference>
<dbReference type="EMBL" id="LAZR01026885">
    <property type="protein sequence ID" value="KKL67359.1"/>
    <property type="molecule type" value="Genomic_DNA"/>
</dbReference>
<dbReference type="AlphaFoldDB" id="A0A0F9E047"/>
<gene>
    <name evidence="1" type="ORF">LCGC14_2135740</name>
</gene>
<dbReference type="CDD" id="cd00093">
    <property type="entry name" value="HTH_XRE"/>
    <property type="match status" value="1"/>
</dbReference>
<dbReference type="GO" id="GO:0003677">
    <property type="term" value="F:DNA binding"/>
    <property type="evidence" value="ECO:0007669"/>
    <property type="project" value="InterPro"/>
</dbReference>
<dbReference type="InterPro" id="IPR001387">
    <property type="entry name" value="Cro/C1-type_HTH"/>
</dbReference>
<name>A0A0F9E047_9ZZZZ</name>
<evidence type="ECO:0000313" key="1">
    <source>
        <dbReference type="EMBL" id="KKL67359.1"/>
    </source>
</evidence>
<evidence type="ECO:0008006" key="2">
    <source>
        <dbReference type="Google" id="ProtNLM"/>
    </source>
</evidence>
<accession>A0A0F9E047</accession>